<dbReference type="OMA" id="QNTSINH"/>
<gene>
    <name evidence="2" type="ORF">GSPATT00030880001</name>
</gene>
<dbReference type="AlphaFoldDB" id="A0BNX4"/>
<dbReference type="InterPro" id="IPR013761">
    <property type="entry name" value="SAM/pointed_sf"/>
</dbReference>
<evidence type="ECO:0000313" key="2">
    <source>
        <dbReference type="EMBL" id="CAK60241.1"/>
    </source>
</evidence>
<keyword evidence="3" id="KW-1185">Reference proteome</keyword>
<dbReference type="SUPFAM" id="SSF47769">
    <property type="entry name" value="SAM/Pointed domain"/>
    <property type="match status" value="1"/>
</dbReference>
<reference evidence="2 3" key="1">
    <citation type="journal article" date="2006" name="Nature">
        <title>Global trends of whole-genome duplications revealed by the ciliate Paramecium tetraurelia.</title>
        <authorList>
            <consortium name="Genoscope"/>
            <person name="Aury J.-M."/>
            <person name="Jaillon O."/>
            <person name="Duret L."/>
            <person name="Noel B."/>
            <person name="Jubin C."/>
            <person name="Porcel B.M."/>
            <person name="Segurens B."/>
            <person name="Daubin V."/>
            <person name="Anthouard V."/>
            <person name="Aiach N."/>
            <person name="Arnaiz O."/>
            <person name="Billaut A."/>
            <person name="Beisson J."/>
            <person name="Blanc I."/>
            <person name="Bouhouche K."/>
            <person name="Camara F."/>
            <person name="Duharcourt S."/>
            <person name="Guigo R."/>
            <person name="Gogendeau D."/>
            <person name="Katinka M."/>
            <person name="Keller A.-M."/>
            <person name="Kissmehl R."/>
            <person name="Klotz C."/>
            <person name="Koll F."/>
            <person name="Le Moue A."/>
            <person name="Lepere C."/>
            <person name="Malinsky S."/>
            <person name="Nowacki M."/>
            <person name="Nowak J.K."/>
            <person name="Plattner H."/>
            <person name="Poulain J."/>
            <person name="Ruiz F."/>
            <person name="Serrano V."/>
            <person name="Zagulski M."/>
            <person name="Dessen P."/>
            <person name="Betermier M."/>
            <person name="Weissenbach J."/>
            <person name="Scarpelli C."/>
            <person name="Schachter V."/>
            <person name="Sperling L."/>
            <person name="Meyer E."/>
            <person name="Cohen J."/>
            <person name="Wincker P."/>
        </authorList>
    </citation>
    <scope>NUCLEOTIDE SEQUENCE [LARGE SCALE GENOMIC DNA]</scope>
    <source>
        <strain evidence="2 3">Stock d4-2</strain>
    </source>
</reference>
<feature type="coiled-coil region" evidence="1">
    <location>
        <begin position="30"/>
        <end position="64"/>
    </location>
</feature>
<dbReference type="HOGENOM" id="CLU_886981_0_0_1"/>
<keyword evidence="1" id="KW-0175">Coiled coil</keyword>
<dbReference type="KEGG" id="ptm:GSPATT00030880001"/>
<name>A0BNX4_PARTE</name>
<accession>A0BNX4</accession>
<dbReference type="Proteomes" id="UP000000600">
    <property type="component" value="Unassembled WGS sequence"/>
</dbReference>
<dbReference type="Gene3D" id="1.10.150.50">
    <property type="entry name" value="Transcription Factor, Ets-1"/>
    <property type="match status" value="2"/>
</dbReference>
<evidence type="ECO:0000313" key="3">
    <source>
        <dbReference type="Proteomes" id="UP000000600"/>
    </source>
</evidence>
<dbReference type="InParanoid" id="A0BNX4"/>
<protein>
    <recommendedName>
        <fullName evidence="4">SAM domain-containing protein</fullName>
    </recommendedName>
</protein>
<dbReference type="eggNOG" id="KOG4177">
    <property type="taxonomic scope" value="Eukaryota"/>
</dbReference>
<proteinExistence type="predicted"/>
<sequence>MSINQELSFDFKSQVNFDNDPQQSNYSNFAEQWQEKISSLQQNIQEMQQQKEDVKNALLQAQSRIKNKKSYIDEPKMQQVETRTLETNLPIQNTSINHLLNESINTQEFQTPMNQINQVTNIRQQPIATFLMDIRLNDIYLQNFIDLGIYDNVSLLKSLPAQNKCKFLLNKYGIDKLGYQRRILAKLDEEMGLFSKKGLLLNIEYCQEQIPNMEEWLKSINQSKYYPNFVLAGYDNFAYMIYQEQSQYKLKVQDFKDSFYIESEQDRQLLIAHVVIICDKMMNCDLWTVQGIKKKQQESDFNLVQCTLPSNQCQIF</sequence>
<evidence type="ECO:0008006" key="4">
    <source>
        <dbReference type="Google" id="ProtNLM"/>
    </source>
</evidence>
<dbReference type="OrthoDB" id="288240at2759"/>
<evidence type="ECO:0000256" key="1">
    <source>
        <dbReference type="SAM" id="Coils"/>
    </source>
</evidence>
<dbReference type="EMBL" id="CT868007">
    <property type="protein sequence ID" value="CAK60241.1"/>
    <property type="molecule type" value="Genomic_DNA"/>
</dbReference>
<organism evidence="2 3">
    <name type="scientific">Paramecium tetraurelia</name>
    <dbReference type="NCBI Taxonomy" id="5888"/>
    <lineage>
        <taxon>Eukaryota</taxon>
        <taxon>Sar</taxon>
        <taxon>Alveolata</taxon>
        <taxon>Ciliophora</taxon>
        <taxon>Intramacronucleata</taxon>
        <taxon>Oligohymenophorea</taxon>
        <taxon>Peniculida</taxon>
        <taxon>Parameciidae</taxon>
        <taxon>Paramecium</taxon>
    </lineage>
</organism>
<dbReference type="RefSeq" id="XP_001427639.1">
    <property type="nucleotide sequence ID" value="XM_001427602.1"/>
</dbReference>
<dbReference type="GeneID" id="5013423"/>
<dbReference type="STRING" id="5888.A0BNX4"/>